<evidence type="ECO:0000313" key="4">
    <source>
        <dbReference type="EMBL" id="QUC22148.1"/>
    </source>
</evidence>
<dbReference type="Pfam" id="PF05486">
    <property type="entry name" value="SRP9-21"/>
    <property type="match status" value="1"/>
</dbReference>
<name>A0A063C9L2_USTVR</name>
<organism evidence="3 6">
    <name type="scientific">Ustilaginoidea virens</name>
    <name type="common">Rice false smut fungus</name>
    <name type="synonym">Villosiclava virens</name>
    <dbReference type="NCBI Taxonomy" id="1159556"/>
    <lineage>
        <taxon>Eukaryota</taxon>
        <taxon>Fungi</taxon>
        <taxon>Dikarya</taxon>
        <taxon>Ascomycota</taxon>
        <taxon>Pezizomycotina</taxon>
        <taxon>Sordariomycetes</taxon>
        <taxon>Hypocreomycetidae</taxon>
        <taxon>Hypocreales</taxon>
        <taxon>Clavicipitaceae</taxon>
        <taxon>Ustilaginoidea</taxon>
    </lineage>
</organism>
<feature type="compositionally biased region" description="Basic residues" evidence="1">
    <location>
        <begin position="144"/>
        <end position="153"/>
    </location>
</feature>
<accession>A0A063C9L2</accession>
<reference evidence="4" key="3">
    <citation type="submission" date="2020-03" db="EMBL/GenBank/DDBJ databases">
        <title>A mixture of massive structural variations and highly conserved coding sequences in Ustilaginoidea virens genome.</title>
        <authorList>
            <person name="Zhang K."/>
            <person name="Zhao Z."/>
            <person name="Zhang Z."/>
            <person name="Li Y."/>
            <person name="Hsiang T."/>
            <person name="Sun W."/>
        </authorList>
    </citation>
    <scope>NUCLEOTIDE SEQUENCE</scope>
    <source>
        <strain evidence="4">UV-8b</strain>
    </source>
</reference>
<protein>
    <recommendedName>
        <fullName evidence="2">SRP9 domain-containing protein</fullName>
    </recommendedName>
</protein>
<feature type="region of interest" description="Disordered" evidence="1">
    <location>
        <begin position="34"/>
        <end position="58"/>
    </location>
</feature>
<dbReference type="InterPro" id="IPR039432">
    <property type="entry name" value="SRP9_dom"/>
</dbReference>
<dbReference type="PANTHER" id="PTHR12834:SF12">
    <property type="entry name" value="SIGNAL RECOGNITION PARTICLE 9 KDA PROTEIN"/>
    <property type="match status" value="1"/>
</dbReference>
<dbReference type="GO" id="GO:0005786">
    <property type="term" value="C:signal recognition particle, endoplasmic reticulum targeting"/>
    <property type="evidence" value="ECO:0007669"/>
    <property type="project" value="TreeGrafter"/>
</dbReference>
<dbReference type="STRING" id="1159556.A0A063C9L2"/>
<dbReference type="HOGENOM" id="CLU_096859_1_0_1"/>
<reference evidence="3" key="1">
    <citation type="journal article" date="2016" name="Genome Announc.">
        <title>Genome Sequence of Ustilaginoidea virens IPU010, a Rice Pathogenic Fungus Causing False Smut.</title>
        <authorList>
            <person name="Kumagai T."/>
            <person name="Ishii T."/>
            <person name="Terai G."/>
            <person name="Umemura M."/>
            <person name="Machida M."/>
            <person name="Asai K."/>
        </authorList>
    </citation>
    <scope>NUCLEOTIDE SEQUENCE [LARGE SCALE GENOMIC DNA]</scope>
    <source>
        <strain evidence="3">IPU010</strain>
    </source>
</reference>
<dbReference type="EMBL" id="BBTG02000032">
    <property type="protein sequence ID" value="GAO16436.1"/>
    <property type="molecule type" value="Genomic_DNA"/>
</dbReference>
<evidence type="ECO:0000313" key="3">
    <source>
        <dbReference type="EMBL" id="GAO16436.1"/>
    </source>
</evidence>
<proteinExistence type="predicted"/>
<dbReference type="KEGG" id="uvi:66067166"/>
<dbReference type="PANTHER" id="PTHR12834">
    <property type="entry name" value="SIGNAL RECOGNITION PARTICLE 9 KDA PROTEIN"/>
    <property type="match status" value="1"/>
</dbReference>
<evidence type="ECO:0000256" key="1">
    <source>
        <dbReference type="SAM" id="MobiDB-lite"/>
    </source>
</evidence>
<evidence type="ECO:0000313" key="5">
    <source>
        <dbReference type="Proteomes" id="UP000027002"/>
    </source>
</evidence>
<dbReference type="EMBL" id="CP072757">
    <property type="protein sequence ID" value="QUC22148.1"/>
    <property type="molecule type" value="Genomic_DNA"/>
</dbReference>
<feature type="region of interest" description="Disordered" evidence="1">
    <location>
        <begin position="101"/>
        <end position="153"/>
    </location>
</feature>
<evidence type="ECO:0000313" key="6">
    <source>
        <dbReference type="Proteomes" id="UP000054053"/>
    </source>
</evidence>
<dbReference type="GeneID" id="66067166"/>
<dbReference type="RefSeq" id="XP_042999821.1">
    <property type="nucleotide sequence ID" value="XM_043143886.1"/>
</dbReference>
<dbReference type="OrthoDB" id="5419752at2759"/>
<feature type="domain" description="SRP9" evidence="2">
    <location>
        <begin position="4"/>
        <end position="97"/>
    </location>
</feature>
<dbReference type="Proteomes" id="UP000027002">
    <property type="component" value="Chromosome 5"/>
</dbReference>
<gene>
    <name evidence="4" type="ORF">UV8b_06389</name>
    <name evidence="3" type="ORF">UVI_02047970</name>
</gene>
<dbReference type="GO" id="GO:0006614">
    <property type="term" value="P:SRP-dependent cotranslational protein targeting to membrane"/>
    <property type="evidence" value="ECO:0007669"/>
    <property type="project" value="InterPro"/>
</dbReference>
<sequence length="153" mass="16335">MPHFKSSQEWLEKSTLLLEASPSTTRITTRYSIEQVKSRKARAGSTSDVEAPKPPRGSLVFTTYDTATGVTLKYRTTKAAEVTWLMQSSLGQLGRNMAAMPPVDRLDSKMPDAPAGAAEDGDGGNHAGGAATPALQAQPSQHPAGKKKKKGRK</sequence>
<dbReference type="Proteomes" id="UP000054053">
    <property type="component" value="Unassembled WGS sequence"/>
</dbReference>
<dbReference type="AlphaFoldDB" id="A0A063C9L2"/>
<evidence type="ECO:0000259" key="2">
    <source>
        <dbReference type="Pfam" id="PF05486"/>
    </source>
</evidence>
<keyword evidence="5" id="KW-1185">Reference proteome</keyword>
<dbReference type="InterPro" id="IPR039914">
    <property type="entry name" value="SRP9-like"/>
</dbReference>
<reference evidence="6" key="2">
    <citation type="journal article" date="2016" name="Genome Announc.">
        <title>Genome sequence of Ustilaginoidea virens IPU010, a rice pathogenic fungus causing false smut.</title>
        <authorList>
            <person name="Kumagai T."/>
            <person name="Ishii T."/>
            <person name="Terai G."/>
            <person name="Umemura M."/>
            <person name="Machida M."/>
            <person name="Asai K."/>
        </authorList>
    </citation>
    <scope>NUCLEOTIDE SEQUENCE [LARGE SCALE GENOMIC DNA]</scope>
    <source>
        <strain evidence="6">IPU010</strain>
    </source>
</reference>